<name>A0ABU2UX87_9ACTN</name>
<comment type="caution">
    <text evidence="2">The sequence shown here is derived from an EMBL/GenBank/DDBJ whole genome shotgun (WGS) entry which is preliminary data.</text>
</comment>
<evidence type="ECO:0000313" key="3">
    <source>
        <dbReference type="Proteomes" id="UP001180489"/>
    </source>
</evidence>
<dbReference type="RefSeq" id="WP_311637609.1">
    <property type="nucleotide sequence ID" value="NZ_JAVRFF010000061.1"/>
</dbReference>
<evidence type="ECO:0000313" key="2">
    <source>
        <dbReference type="EMBL" id="MDT0477402.1"/>
    </source>
</evidence>
<feature type="region of interest" description="Disordered" evidence="1">
    <location>
        <begin position="1"/>
        <end position="25"/>
    </location>
</feature>
<feature type="compositionally biased region" description="Low complexity" evidence="1">
    <location>
        <begin position="9"/>
        <end position="24"/>
    </location>
</feature>
<proteinExistence type="predicted"/>
<reference evidence="2" key="1">
    <citation type="submission" date="2024-05" db="EMBL/GenBank/DDBJ databases">
        <title>30 novel species of actinomycetes from the DSMZ collection.</title>
        <authorList>
            <person name="Nouioui I."/>
        </authorList>
    </citation>
    <scope>NUCLEOTIDE SEQUENCE</scope>
    <source>
        <strain evidence="2">DSM 41014</strain>
    </source>
</reference>
<accession>A0ABU2UX87</accession>
<keyword evidence="3" id="KW-1185">Reference proteome</keyword>
<organism evidence="2 3">
    <name type="scientific">Streptomyces hintoniae</name>
    <dbReference type="NCBI Taxonomy" id="3075521"/>
    <lineage>
        <taxon>Bacteria</taxon>
        <taxon>Bacillati</taxon>
        <taxon>Actinomycetota</taxon>
        <taxon>Actinomycetes</taxon>
        <taxon>Kitasatosporales</taxon>
        <taxon>Streptomycetaceae</taxon>
        <taxon>Streptomyces</taxon>
    </lineage>
</organism>
<sequence length="205" mass="22250">MSVPETFQAGPAPATTAGAGTLAAVTSRIQRPRERVPLYLDAEAASQIADAEAALERAREYDEQHNEPDTAPAIAQHLRELEDRAEASKVVFVLQAVPHRHYQKLRAQCPPTDTQVEEAARRAEASGQDVLPAFDPDTFAPLLVRHQLLEPAVVSDEEFEAFWEELSDGQLNQLWSTALTVQLGVTDPGPKSALASETLASFGLS</sequence>
<evidence type="ECO:0000256" key="1">
    <source>
        <dbReference type="SAM" id="MobiDB-lite"/>
    </source>
</evidence>
<protein>
    <submittedName>
        <fullName evidence="2">Uncharacterized protein</fullName>
    </submittedName>
</protein>
<gene>
    <name evidence="2" type="ORF">RM863_35300</name>
</gene>
<dbReference type="Proteomes" id="UP001180489">
    <property type="component" value="Unassembled WGS sequence"/>
</dbReference>
<dbReference type="EMBL" id="JAVRFF010000061">
    <property type="protein sequence ID" value="MDT0477402.1"/>
    <property type="molecule type" value="Genomic_DNA"/>
</dbReference>